<dbReference type="Pfam" id="PF21783">
    <property type="entry name" value="YNCE"/>
    <property type="match status" value="1"/>
</dbReference>
<dbReference type="InterPro" id="IPR009091">
    <property type="entry name" value="RCC1/BLIP-II"/>
</dbReference>
<evidence type="ECO:0000313" key="5">
    <source>
        <dbReference type="Proteomes" id="UP000193136"/>
    </source>
</evidence>
<dbReference type="InterPro" id="IPR000408">
    <property type="entry name" value="Reg_chr_condens"/>
</dbReference>
<dbReference type="InterPro" id="IPR015943">
    <property type="entry name" value="WD40/YVTN_repeat-like_dom_sf"/>
</dbReference>
<dbReference type="Pfam" id="PF00415">
    <property type="entry name" value="RCC1"/>
    <property type="match status" value="1"/>
</dbReference>
<dbReference type="PRINTS" id="PR00633">
    <property type="entry name" value="RCCNDNSATION"/>
</dbReference>
<dbReference type="STRING" id="1969733.B5V00_16550"/>
<evidence type="ECO:0000259" key="3">
    <source>
        <dbReference type="Pfam" id="PF25390"/>
    </source>
</evidence>
<keyword evidence="1" id="KW-0677">Repeat</keyword>
<dbReference type="InterPro" id="IPR011045">
    <property type="entry name" value="N2O_reductase_N"/>
</dbReference>
<dbReference type="SUPFAM" id="SSF49299">
    <property type="entry name" value="PKD domain"/>
    <property type="match status" value="1"/>
</dbReference>
<dbReference type="InterPro" id="IPR011964">
    <property type="entry name" value="YVTN_b-propeller_repeat"/>
</dbReference>
<dbReference type="InterPro" id="IPR035986">
    <property type="entry name" value="PKD_dom_sf"/>
</dbReference>
<feature type="non-terminal residue" evidence="4">
    <location>
        <position position="1442"/>
    </location>
</feature>
<keyword evidence="5" id="KW-1185">Reference proteome</keyword>
<comment type="caution">
    <text evidence="4">The sequence shown here is derived from an EMBL/GenBank/DDBJ whole genome shotgun (WGS) entry which is preliminary data.</text>
</comment>
<dbReference type="PROSITE" id="PS50012">
    <property type="entry name" value="RCC1_3"/>
    <property type="match status" value="7"/>
</dbReference>
<dbReference type="InterPro" id="IPR058923">
    <property type="entry name" value="RCC1-like_dom"/>
</dbReference>
<feature type="domain" description="RCC1-like" evidence="3">
    <location>
        <begin position="423"/>
        <end position="687"/>
    </location>
</feature>
<sequence>MAILLLAPVVLAKPFAYIPSSSDNVVTIVDTATNSPVSSLSVGAYPQGVAVSADGSRVYVSCYEGLSVAVIDGTTRQQIASISLPFRPYGIAVNPDGRHIYVGDGQANGFAVIDAGTHQLTTTLTLPGSSRGIAVAPAGRYVFVAHFANDSISLIDTLTNSHVASIPVGSGPTGIAVSPDGQRVYVANQVDGSMSVIDTSTRSEVARIPLGGSPYGIAVSPEGQQVYLSDLAGDRVLIVDPWQERITATIALPVNASPRGLDLSVDGGTLYVADLGTGTLSVIDLAGQTVTAGITVGGSPYALGDFLPPGRGDRWQPIAAGGEYNLVLLADGSVLSWGRNTYGQLGDGTTVDRHTPAPVLDGGGLPLTGIRAVAAGLDHSLALTEDGRVLAWGGNAHGQLGDGSRVNHPKPTPVTDAAGTPLTEVVAIAAGYGHSLALRRDGSLFAWGGNWMGQLGDGGTTEQLNPVPVVDAAGTPLTDVVAIACGYYHSMALLRSGGLLTWGRNDSGQLGNRSYADSSYPQLISFSPAPVGGLVAIAAGANHSLALDAGGTVWAWGSNSAGQLGLPPGSNLSWPDRVPNPLASGRVVAIAAGRDHSLALRDDGRLQSWGWNYYGQLGDGTTQDRYNLDLVRDANGLPLTGLLAVAAGDGHSLGVAGDGSVLAWGRNSNGQLGNGGIGMTETRPVSVVDAGGAPLLLLENGSGSSPVCPVPVQTGPNSQLSPAGNALGEVVWSEFDPATGRRQIFSSTRGRLTTDDADHSSPAINLYGDVVWERNDPNSFQSSIEGLFGGVAGQIVINGSQPALNDAGEVVFIGGDNEIWSTLRGRLTSDGVSKRQPDLNNNGDVVWSQNGEIYLLAAGATAPVAVSGSNGGDAPSISDSGEIVFGRYDGSGVRLYSTLRGQLTGVCPLATDHVDPDINSCGDVVFTSMNSSGPSRVYRLGDGAPCVQPPAEQSVCEVAGSPVLVEPGHEIPSGGDINDRGERVWSEFDPAGGYFQVFSSLRGQLTFDAADHNRPSINNSGDVVWERYDPTYNQSLVEGLINGELTFVAQDGEHPAINDHNEVVYLGYPDKEIYSSRRGQLTHDGIFKMAPDLNNRGDVVWSQNGDIYLLAFGSKKPVPVANGSQGNAPSINDAGEIVFERYTNSGTRLYSNQRGLLTGGCPLAGDQREAGLNNCGDVIFSAMNAGPSRLYQLGEESPCMARPVAEFSVASVENPGQGLGYCDSLAFDGSGSYHAAAGRTLVSWDWDINDDGTVEMTGEVPAPMSLNVEGNVVVRLTVTDDQGETDSNLVQLTLVNRPPVIDAGGPYTLATGQDLRLDAGASYDLDPCSAYDYAWDIDGDGLYDDATGMTPTVPWSRLASLPVGVPVGISVRATDTAGGTEFYASTTVVVATPVAGVSFTVLPASTQVVGQLVTVMASSTGGGAQVEYQLWVYDYDGASSSW</sequence>
<dbReference type="Proteomes" id="UP000193136">
    <property type="component" value="Unassembled WGS sequence"/>
</dbReference>
<dbReference type="SUPFAM" id="SSF50974">
    <property type="entry name" value="Nitrous oxide reductase, N-terminal domain"/>
    <property type="match status" value="1"/>
</dbReference>
<dbReference type="PROSITE" id="PS00626">
    <property type="entry name" value="RCC1_2"/>
    <property type="match status" value="6"/>
</dbReference>
<gene>
    <name evidence="4" type="ORF">B5V00_16550</name>
</gene>
<evidence type="ECO:0000256" key="1">
    <source>
        <dbReference type="ARBA" id="ARBA00022737"/>
    </source>
</evidence>
<dbReference type="Gene3D" id="2.130.10.30">
    <property type="entry name" value="Regulator of chromosome condensation 1/beta-lactamase-inhibitor protein II"/>
    <property type="match status" value="2"/>
</dbReference>
<dbReference type="PANTHER" id="PTHR22872">
    <property type="entry name" value="BTK-BINDING PROTEIN-RELATED"/>
    <property type="match status" value="1"/>
</dbReference>
<reference evidence="4 5" key="1">
    <citation type="submission" date="2017-03" db="EMBL/GenBank/DDBJ databases">
        <title>Genome sequence of Geothermobacter sp. EPR-M, Deep-Sea Iron Reducer.</title>
        <authorList>
            <person name="Tully B."/>
            <person name="Savalia P."/>
            <person name="Abuyen K."/>
            <person name="Baughan C."/>
            <person name="Romero E."/>
            <person name="Ronkowski C."/>
            <person name="Torres B."/>
            <person name="Tremblay J."/>
            <person name="Trujillo A."/>
            <person name="Tyler M."/>
            <person name="Perez-Rodriguez I."/>
            <person name="Amend J."/>
        </authorList>
    </citation>
    <scope>NUCLEOTIDE SEQUENCE [LARGE SCALE GENOMIC DNA]</scope>
    <source>
        <strain evidence="4 5">EPR-M</strain>
    </source>
</reference>
<dbReference type="CDD" id="cd00146">
    <property type="entry name" value="PKD"/>
    <property type="match status" value="1"/>
</dbReference>
<organism evidence="4 5">
    <name type="scientific">Geothermobacter hydrogeniphilus</name>
    <dbReference type="NCBI Taxonomy" id="1969733"/>
    <lineage>
        <taxon>Bacteria</taxon>
        <taxon>Pseudomonadati</taxon>
        <taxon>Thermodesulfobacteriota</taxon>
        <taxon>Desulfuromonadia</taxon>
        <taxon>Desulfuromonadales</taxon>
        <taxon>Geothermobacteraceae</taxon>
        <taxon>Geothermobacter</taxon>
    </lineage>
</organism>
<dbReference type="SUPFAM" id="SSF50985">
    <property type="entry name" value="RCC1/BLIP-II"/>
    <property type="match status" value="2"/>
</dbReference>
<evidence type="ECO:0008006" key="6">
    <source>
        <dbReference type="Google" id="ProtNLM"/>
    </source>
</evidence>
<dbReference type="Pfam" id="PF25390">
    <property type="entry name" value="WD40_RLD"/>
    <property type="match status" value="1"/>
</dbReference>
<dbReference type="Gene3D" id="2.60.40.10">
    <property type="entry name" value="Immunoglobulins"/>
    <property type="match status" value="2"/>
</dbReference>
<proteinExistence type="predicted"/>
<accession>A0A1X0XJS3</accession>
<feature type="domain" description="YNCE-like beta-propeller" evidence="2">
    <location>
        <begin position="139"/>
        <end position="217"/>
    </location>
</feature>
<dbReference type="NCBIfam" id="TIGR02276">
    <property type="entry name" value="beta_rpt_yvtn"/>
    <property type="match status" value="3"/>
</dbReference>
<dbReference type="SUPFAM" id="SSF82171">
    <property type="entry name" value="DPP6 N-terminal domain-like"/>
    <property type="match status" value="1"/>
</dbReference>
<dbReference type="EMBL" id="NAAD01000043">
    <property type="protein sequence ID" value="ORJ53140.1"/>
    <property type="molecule type" value="Genomic_DNA"/>
</dbReference>
<evidence type="ECO:0000313" key="4">
    <source>
        <dbReference type="EMBL" id="ORJ53140.1"/>
    </source>
</evidence>
<evidence type="ECO:0000259" key="2">
    <source>
        <dbReference type="Pfam" id="PF21783"/>
    </source>
</evidence>
<dbReference type="InterPro" id="IPR013783">
    <property type="entry name" value="Ig-like_fold"/>
</dbReference>
<protein>
    <recommendedName>
        <fullName evidence="6">40-residue YVTN family beta-propeller repeat-containing protein</fullName>
    </recommendedName>
</protein>
<dbReference type="InterPro" id="IPR048433">
    <property type="entry name" value="YNCE-like_beta-prop"/>
</dbReference>
<dbReference type="RefSeq" id="WP_085011919.1">
    <property type="nucleotide sequence ID" value="NZ_NAAD01000043.1"/>
</dbReference>
<name>A0A1X0XJS3_9BACT</name>
<dbReference type="Gene3D" id="2.130.10.10">
    <property type="entry name" value="YVTN repeat-like/Quinoprotein amine dehydrogenase"/>
    <property type="match status" value="2"/>
</dbReference>
<dbReference type="InterPro" id="IPR051625">
    <property type="entry name" value="Signaling_Regulatory_Domain"/>
</dbReference>